<keyword evidence="5 6" id="KW-0472">Membrane</keyword>
<dbReference type="PANTHER" id="PTHR38459">
    <property type="entry name" value="PROPHAGE BACTOPRENOL-LINKED GLUCOSE TRANSLOCASE HOMOLOG"/>
    <property type="match status" value="1"/>
</dbReference>
<evidence type="ECO:0000313" key="9">
    <source>
        <dbReference type="Proteomes" id="UP000315677"/>
    </source>
</evidence>
<feature type="transmembrane region" description="Helical" evidence="6">
    <location>
        <begin position="95"/>
        <end position="113"/>
    </location>
</feature>
<reference evidence="8 9" key="1">
    <citation type="submission" date="2019-06" db="EMBL/GenBank/DDBJ databases">
        <title>Sequencing the genomes of 1000 actinobacteria strains.</title>
        <authorList>
            <person name="Klenk H.-P."/>
        </authorList>
    </citation>
    <scope>NUCLEOTIDE SEQUENCE [LARGE SCALE GENOMIC DNA]</scope>
    <source>
        <strain evidence="8 9">DSM 45301</strain>
    </source>
</reference>
<feature type="transmembrane region" description="Helical" evidence="6">
    <location>
        <begin position="125"/>
        <end position="144"/>
    </location>
</feature>
<dbReference type="PANTHER" id="PTHR38459:SF1">
    <property type="entry name" value="PROPHAGE BACTOPRENOL-LINKED GLUCOSE TRANSLOCASE HOMOLOG"/>
    <property type="match status" value="1"/>
</dbReference>
<evidence type="ECO:0000256" key="6">
    <source>
        <dbReference type="SAM" id="Phobius"/>
    </source>
</evidence>
<keyword evidence="4 6" id="KW-1133">Transmembrane helix</keyword>
<dbReference type="InterPro" id="IPR007267">
    <property type="entry name" value="GtrA_DPMS_TM"/>
</dbReference>
<dbReference type="InterPro" id="IPR051401">
    <property type="entry name" value="GtrA_CellWall_Glycosyl"/>
</dbReference>
<accession>A0A543DLI3</accession>
<keyword evidence="3 6" id="KW-0812">Transmembrane</keyword>
<evidence type="ECO:0000256" key="1">
    <source>
        <dbReference type="ARBA" id="ARBA00004141"/>
    </source>
</evidence>
<sequence length="162" mass="17603">MVESAVAPARQRDSWWRRHHPLLVQVAHYVVVGGLATVANAAVFLLLRTGLDTVPANVVALLVSTAVSTEANHRFTFGGGAVHRWRARVQVGGTVLFYAFYSSAVLLLLEALLEDLTPVQESLAVAAASVLAGIIRFLVLRYWVFGADEPEPGKVDAWDERA</sequence>
<evidence type="ECO:0000259" key="7">
    <source>
        <dbReference type="Pfam" id="PF04138"/>
    </source>
</evidence>
<comment type="similarity">
    <text evidence="2">Belongs to the GtrA family.</text>
</comment>
<keyword evidence="9" id="KW-1185">Reference proteome</keyword>
<dbReference type="EMBL" id="VFPA01000003">
    <property type="protein sequence ID" value="TQM10200.1"/>
    <property type="molecule type" value="Genomic_DNA"/>
</dbReference>
<organism evidence="8 9">
    <name type="scientific">Pseudonocardia kunmingensis</name>
    <dbReference type="NCBI Taxonomy" id="630975"/>
    <lineage>
        <taxon>Bacteria</taxon>
        <taxon>Bacillati</taxon>
        <taxon>Actinomycetota</taxon>
        <taxon>Actinomycetes</taxon>
        <taxon>Pseudonocardiales</taxon>
        <taxon>Pseudonocardiaceae</taxon>
        <taxon>Pseudonocardia</taxon>
    </lineage>
</organism>
<feature type="transmembrane region" description="Helical" evidence="6">
    <location>
        <begin position="26"/>
        <end position="47"/>
    </location>
</feature>
<proteinExistence type="inferred from homology"/>
<dbReference type="Pfam" id="PF04138">
    <property type="entry name" value="GtrA_DPMS_TM"/>
    <property type="match status" value="1"/>
</dbReference>
<evidence type="ECO:0000313" key="8">
    <source>
        <dbReference type="EMBL" id="TQM10200.1"/>
    </source>
</evidence>
<comment type="caution">
    <text evidence="8">The sequence shown here is derived from an EMBL/GenBank/DDBJ whole genome shotgun (WGS) entry which is preliminary data.</text>
</comment>
<feature type="domain" description="GtrA/DPMS transmembrane" evidence="7">
    <location>
        <begin position="29"/>
        <end position="145"/>
    </location>
</feature>
<dbReference type="GO" id="GO:0005886">
    <property type="term" value="C:plasma membrane"/>
    <property type="evidence" value="ECO:0007669"/>
    <property type="project" value="TreeGrafter"/>
</dbReference>
<comment type="subcellular location">
    <subcellularLocation>
        <location evidence="1">Membrane</location>
        <topology evidence="1">Multi-pass membrane protein</topology>
    </subcellularLocation>
</comment>
<evidence type="ECO:0000256" key="4">
    <source>
        <dbReference type="ARBA" id="ARBA00022989"/>
    </source>
</evidence>
<dbReference type="Proteomes" id="UP000315677">
    <property type="component" value="Unassembled WGS sequence"/>
</dbReference>
<dbReference type="AlphaFoldDB" id="A0A543DLI3"/>
<evidence type="ECO:0000256" key="3">
    <source>
        <dbReference type="ARBA" id="ARBA00022692"/>
    </source>
</evidence>
<gene>
    <name evidence="8" type="ORF">FB558_5985</name>
</gene>
<protein>
    <submittedName>
        <fullName evidence="8">Putative flippase GtrA</fullName>
    </submittedName>
</protein>
<evidence type="ECO:0000256" key="5">
    <source>
        <dbReference type="ARBA" id="ARBA00023136"/>
    </source>
</evidence>
<name>A0A543DLI3_9PSEU</name>
<evidence type="ECO:0000256" key="2">
    <source>
        <dbReference type="ARBA" id="ARBA00009399"/>
    </source>
</evidence>
<dbReference type="GO" id="GO:0000271">
    <property type="term" value="P:polysaccharide biosynthetic process"/>
    <property type="evidence" value="ECO:0007669"/>
    <property type="project" value="InterPro"/>
</dbReference>